<dbReference type="PDB" id="1NOG">
    <property type="method" value="X-ray"/>
    <property type="resolution" value="1.55 A"/>
    <property type="chains" value="A=1-177"/>
</dbReference>
<dbReference type="EnsemblBacteria" id="CAC12554">
    <property type="protein sequence ID" value="CAC12554"/>
    <property type="gene ID" value="CAC12554"/>
</dbReference>
<dbReference type="RefSeq" id="WP_010901837.1">
    <property type="nucleotide sequence ID" value="NC_002578.1"/>
</dbReference>
<evidence type="ECO:0000256" key="2">
    <source>
        <dbReference type="ARBA" id="ARBA00022741"/>
    </source>
</evidence>
<keyword evidence="7 8" id="KW-0002">3D-structure</keyword>
<dbReference type="KEGG" id="tac:Ta1434"/>
<proteinExistence type="evidence at protein level"/>
<keyword evidence="3" id="KW-0067">ATP-binding</keyword>
<dbReference type="PDBsum" id="1NOG"/>
<name>Q9HIA7_THEAC</name>
<dbReference type="EMBL" id="AL445067">
    <property type="protein sequence ID" value="CAC12554.1"/>
    <property type="molecule type" value="Genomic_DNA"/>
</dbReference>
<dbReference type="SUPFAM" id="SSF89028">
    <property type="entry name" value="Cobalamin adenosyltransferase-like"/>
    <property type="match status" value="1"/>
</dbReference>
<dbReference type="Proteomes" id="UP000001024">
    <property type="component" value="Chromosome"/>
</dbReference>
<accession>Q9HIA7</accession>
<dbReference type="eggNOG" id="arCOG00489">
    <property type="taxonomic scope" value="Archaea"/>
</dbReference>
<keyword evidence="1" id="KW-0808">Transferase</keyword>
<dbReference type="InterPro" id="IPR016030">
    <property type="entry name" value="CblAdoTrfase-like"/>
</dbReference>
<keyword evidence="6" id="KW-1185">Reference proteome</keyword>
<dbReference type="NCBIfam" id="TIGR00636">
    <property type="entry name" value="PduO_Nterm"/>
    <property type="match status" value="1"/>
</dbReference>
<reference evidence="5 6" key="1">
    <citation type="journal article" date="2000" name="Nature">
        <title>The genome sequence of the thermoacidophilic scavenger Thermoplasma acidophilum.</title>
        <authorList>
            <person name="Ruepp A."/>
            <person name="Graml W."/>
            <person name="Santos-Martinez M.L."/>
            <person name="Koretke K.K."/>
            <person name="Volker C."/>
            <person name="Mewes H.W."/>
            <person name="Frishman D."/>
            <person name="Stocker S."/>
            <person name="Lupas A.N."/>
            <person name="Baumeister W."/>
        </authorList>
    </citation>
    <scope>NUCLEOTIDE SEQUENCE [LARGE SCALE GENOMIC DNA]</scope>
    <source>
        <strain evidence="6">ATCC 25905 / DSM 1728 / JCM 9062 / NBRC 15155 / AMRC-C165</strain>
    </source>
</reference>
<dbReference type="OrthoDB" id="4665at2157"/>
<evidence type="ECO:0000313" key="5">
    <source>
        <dbReference type="EMBL" id="CAC12554.1"/>
    </source>
</evidence>
<dbReference type="PaxDb" id="273075-Ta1434"/>
<dbReference type="STRING" id="273075.gene:9572663"/>
<evidence type="ECO:0000259" key="4">
    <source>
        <dbReference type="Pfam" id="PF01923"/>
    </source>
</evidence>
<evidence type="ECO:0000313" key="6">
    <source>
        <dbReference type="Proteomes" id="UP000001024"/>
    </source>
</evidence>
<gene>
    <name evidence="5" type="ordered locus">Ta1434</name>
</gene>
<dbReference type="PANTHER" id="PTHR12213:SF0">
    <property type="entry name" value="CORRINOID ADENOSYLTRANSFERASE MMAB"/>
    <property type="match status" value="1"/>
</dbReference>
<dbReference type="FunCoup" id="Q9HIA7">
    <property type="interactions" value="21"/>
</dbReference>
<sequence length="177" mass="20013">MFTRRGDQGETDLANRARVGKDSPVVEVQGTIDELNSFIGYALVLSRWDDIRNDLFRIQNDLFVLGEDVSTGGKGRTVTREMIDYLEARVKEMKAEIGKIELFVVPGGSIESASLHMARAVSRRLERRIVAASKLTEINKNVLIYANRLSSILFMHALLSNKRLNIPEKIWSIHRVS</sequence>
<dbReference type="DNASU" id="1456890"/>
<feature type="domain" description="Cobalamin adenosyltransferase-like" evidence="4">
    <location>
        <begin position="2"/>
        <end position="158"/>
    </location>
</feature>
<keyword evidence="2" id="KW-0547">Nucleotide-binding</keyword>
<evidence type="ECO:0000256" key="3">
    <source>
        <dbReference type="ARBA" id="ARBA00022840"/>
    </source>
</evidence>
<dbReference type="BRENDA" id="2.5.1.17">
    <property type="organism ID" value="6324"/>
</dbReference>
<protein>
    <recommendedName>
        <fullName evidence="4">Cobalamin adenosyltransferase-like domain-containing protein</fullName>
    </recommendedName>
</protein>
<dbReference type="EMDB" id="EMD-27538"/>
<dbReference type="InParanoid" id="Q9HIA7"/>
<dbReference type="InterPro" id="IPR036451">
    <property type="entry name" value="CblAdoTrfase-like_sf"/>
</dbReference>
<dbReference type="Gene3D" id="1.20.1200.10">
    <property type="entry name" value="Cobalamin adenosyltransferase-like"/>
    <property type="match status" value="1"/>
</dbReference>
<evidence type="ECO:0007829" key="7">
    <source>
        <dbReference type="PDB" id="1NOG"/>
    </source>
</evidence>
<dbReference type="PDB" id="8DMH">
    <property type="method" value="EM"/>
    <property type="resolution" value="3.19 A"/>
    <property type="chains" value="a/b/c=23-171"/>
</dbReference>
<evidence type="ECO:0007829" key="8">
    <source>
        <dbReference type="PDB" id="8DMH"/>
    </source>
</evidence>
<dbReference type="InterPro" id="IPR029499">
    <property type="entry name" value="PduO-typ"/>
</dbReference>
<evidence type="ECO:0007829" key="9">
    <source>
        <dbReference type="PDB" id="8DMI"/>
    </source>
</evidence>
<dbReference type="PANTHER" id="PTHR12213">
    <property type="entry name" value="CORRINOID ADENOSYLTRANSFERASE"/>
    <property type="match status" value="1"/>
</dbReference>
<dbReference type="PDB" id="8DMI">
    <property type="method" value="EM"/>
    <property type="resolution" value="3.26 A"/>
    <property type="chains" value="a/b/c=23-171"/>
</dbReference>
<dbReference type="HOGENOM" id="CLU_083486_0_1_2"/>
<dbReference type="SMR" id="Q9HIA7"/>
<dbReference type="AlphaFoldDB" id="Q9HIA7"/>
<dbReference type="EvolutionaryTrace" id="Q9HIA7"/>
<dbReference type="GO" id="GO:0008817">
    <property type="term" value="F:corrinoid adenosyltransferase activity"/>
    <property type="evidence" value="ECO:0007669"/>
    <property type="project" value="TreeGrafter"/>
</dbReference>
<reference evidence="7" key="2">
    <citation type="journal article" date="2004" name="J. Biol. Chem.">
        <title>The structural basis for methylmalonic aciduria. The crystal structure of archaeal ATP:cobalamin adenosyltransferase.</title>
        <authorList>
            <person name="Saridakis V."/>
            <person name="Yakunin A."/>
            <person name="Xu X."/>
            <person name="Anandakumar P."/>
            <person name="Pennycooke M."/>
            <person name="Gu J."/>
            <person name="Cheung F."/>
            <person name="Lew J.M."/>
            <person name="Sanishvili R."/>
            <person name="Joachimiak A."/>
            <person name="Arrowsmith C.H."/>
            <person name="Christendat D."/>
            <person name="Edwards A.M."/>
        </authorList>
    </citation>
    <scope>X-RAY CRYSTALLOGRAPHY (1.55 ANGSTROMS)</scope>
</reference>
<dbReference type="GO" id="GO:0005524">
    <property type="term" value="F:ATP binding"/>
    <property type="evidence" value="ECO:0007669"/>
    <property type="project" value="UniProtKB-KW"/>
</dbReference>
<reference evidence="8 9" key="3">
    <citation type="journal article" date="2023" name="Cell Chem. Biol.">
        <title>Structural basis for antibody-mediated neutralization of lymphocytic choriomeningitis virus.</title>
        <authorList>
            <person name="Moon-Walker A."/>
            <person name="Zhang Z."/>
            <person name="Zyla D.S."/>
            <person name="Buck T.K."/>
            <person name="Li H."/>
            <person name="Diaz Avalos R."/>
            <person name="Schendel S.L."/>
            <person name="Hastie K.M."/>
            <person name="Crotty S."/>
            <person name="Saphire E.O."/>
        </authorList>
    </citation>
    <scope>STRUCTURE BY ELECTRON MICROSCOPY (3.19 ANGSTROMS) OF 23-171</scope>
</reference>
<dbReference type="EMDB" id="EMD-27539"/>
<dbReference type="Pfam" id="PF01923">
    <property type="entry name" value="Cob_adeno_trans"/>
    <property type="match status" value="1"/>
</dbReference>
<evidence type="ECO:0000256" key="1">
    <source>
        <dbReference type="ARBA" id="ARBA00022679"/>
    </source>
</evidence>
<organism evidence="5 6">
    <name type="scientific">Thermoplasma acidophilum (strain ATCC 25905 / DSM 1728 / JCM 9062 / NBRC 15155 / AMRC-C165)</name>
    <dbReference type="NCBI Taxonomy" id="273075"/>
    <lineage>
        <taxon>Archaea</taxon>
        <taxon>Methanobacteriati</taxon>
        <taxon>Thermoplasmatota</taxon>
        <taxon>Thermoplasmata</taxon>
        <taxon>Thermoplasmatales</taxon>
        <taxon>Thermoplasmataceae</taxon>
        <taxon>Thermoplasma</taxon>
    </lineage>
</organism>